<dbReference type="PANTHER" id="PTHR42940:SF8">
    <property type="entry name" value="VACUOLAR PROTEIN SORTING-ASSOCIATED PROTEIN 11"/>
    <property type="match status" value="1"/>
</dbReference>
<dbReference type="SMART" id="SM00829">
    <property type="entry name" value="PKS_ER"/>
    <property type="match status" value="1"/>
</dbReference>
<evidence type="ECO:0000256" key="5">
    <source>
        <dbReference type="ARBA" id="ARBA00023002"/>
    </source>
</evidence>
<evidence type="ECO:0000256" key="4">
    <source>
        <dbReference type="ARBA" id="ARBA00022833"/>
    </source>
</evidence>
<dbReference type="InterPro" id="IPR013149">
    <property type="entry name" value="ADH-like_C"/>
</dbReference>
<dbReference type="Gene3D" id="3.90.180.10">
    <property type="entry name" value="Medium-chain alcohol dehydrogenases, catalytic domain"/>
    <property type="match status" value="2"/>
</dbReference>
<evidence type="ECO:0000256" key="3">
    <source>
        <dbReference type="ARBA" id="ARBA00022723"/>
    </source>
</evidence>
<evidence type="ECO:0000313" key="9">
    <source>
        <dbReference type="Proteomes" id="UP001215151"/>
    </source>
</evidence>
<dbReference type="InterPro" id="IPR013154">
    <property type="entry name" value="ADH-like_N"/>
</dbReference>
<comment type="similarity">
    <text evidence="2 6">Belongs to the zinc-containing alcohol dehydrogenase family.</text>
</comment>
<keyword evidence="9" id="KW-1185">Reference proteome</keyword>
<comment type="cofactor">
    <cofactor evidence="1 6">
        <name>Zn(2+)</name>
        <dbReference type="ChEBI" id="CHEBI:29105"/>
    </cofactor>
</comment>
<dbReference type="SUPFAM" id="SSF51735">
    <property type="entry name" value="NAD(P)-binding Rossmann-fold domains"/>
    <property type="match status" value="1"/>
</dbReference>
<evidence type="ECO:0000256" key="2">
    <source>
        <dbReference type="ARBA" id="ARBA00008072"/>
    </source>
</evidence>
<dbReference type="InterPro" id="IPR011032">
    <property type="entry name" value="GroES-like_sf"/>
</dbReference>
<keyword evidence="4 6" id="KW-0862">Zinc</keyword>
<dbReference type="InterPro" id="IPR002328">
    <property type="entry name" value="ADH_Zn_CS"/>
</dbReference>
<dbReference type="Pfam" id="PF00107">
    <property type="entry name" value="ADH_zinc_N"/>
    <property type="match status" value="1"/>
</dbReference>
<proteinExistence type="inferred from homology"/>
<feature type="domain" description="Enoyl reductase (ER)" evidence="7">
    <location>
        <begin position="26"/>
        <end position="350"/>
    </location>
</feature>
<dbReference type="AlphaFoldDB" id="A0AAD7TEK4"/>
<organism evidence="8 9">
    <name type="scientific">Trametes cubensis</name>
    <dbReference type="NCBI Taxonomy" id="1111947"/>
    <lineage>
        <taxon>Eukaryota</taxon>
        <taxon>Fungi</taxon>
        <taxon>Dikarya</taxon>
        <taxon>Basidiomycota</taxon>
        <taxon>Agaricomycotina</taxon>
        <taxon>Agaricomycetes</taxon>
        <taxon>Polyporales</taxon>
        <taxon>Polyporaceae</taxon>
        <taxon>Trametes</taxon>
    </lineage>
</organism>
<protein>
    <recommendedName>
        <fullName evidence="7">Enoyl reductase (ER) domain-containing protein</fullName>
    </recommendedName>
</protein>
<dbReference type="PANTHER" id="PTHR42940">
    <property type="entry name" value="ALCOHOL DEHYDROGENASE 1-RELATED"/>
    <property type="match status" value="1"/>
</dbReference>
<dbReference type="GO" id="GO:0008270">
    <property type="term" value="F:zinc ion binding"/>
    <property type="evidence" value="ECO:0007669"/>
    <property type="project" value="InterPro"/>
</dbReference>
<keyword evidence="3 6" id="KW-0479">Metal-binding</keyword>
<dbReference type="EMBL" id="JAPEVG010001268">
    <property type="protein sequence ID" value="KAJ8453543.1"/>
    <property type="molecule type" value="Genomic_DNA"/>
</dbReference>
<dbReference type="Pfam" id="PF08240">
    <property type="entry name" value="ADH_N"/>
    <property type="match status" value="1"/>
</dbReference>
<gene>
    <name evidence="8" type="ORF">ONZ51_g13537</name>
</gene>
<evidence type="ECO:0000256" key="1">
    <source>
        <dbReference type="ARBA" id="ARBA00001947"/>
    </source>
</evidence>
<keyword evidence="5" id="KW-0560">Oxidoreductase</keyword>
<dbReference type="GO" id="GO:0005737">
    <property type="term" value="C:cytoplasm"/>
    <property type="evidence" value="ECO:0007669"/>
    <property type="project" value="TreeGrafter"/>
</dbReference>
<evidence type="ECO:0000256" key="6">
    <source>
        <dbReference type="RuleBase" id="RU361277"/>
    </source>
</evidence>
<dbReference type="GO" id="GO:0004022">
    <property type="term" value="F:alcohol dehydrogenase (NAD+) activity"/>
    <property type="evidence" value="ECO:0007669"/>
    <property type="project" value="TreeGrafter"/>
</dbReference>
<dbReference type="SUPFAM" id="SSF50129">
    <property type="entry name" value="GroES-like"/>
    <property type="match status" value="1"/>
</dbReference>
<comment type="caution">
    <text evidence="8">The sequence shown here is derived from an EMBL/GenBank/DDBJ whole genome shotgun (WGS) entry which is preliminary data.</text>
</comment>
<evidence type="ECO:0000259" key="7">
    <source>
        <dbReference type="SMART" id="SM00829"/>
    </source>
</evidence>
<dbReference type="Gene3D" id="3.40.50.720">
    <property type="entry name" value="NAD(P)-binding Rossmann-like Domain"/>
    <property type="match status" value="1"/>
</dbReference>
<evidence type="ECO:0000313" key="8">
    <source>
        <dbReference type="EMBL" id="KAJ8453543.1"/>
    </source>
</evidence>
<sequence>MSILLPPQASSASSPEVMTAYRFVPGKTEPQKEVVPVPVPGPDEVLVKVLAAGVCHSDCHLLEASLSIPHFPWTYTLGHEGAGIVVAHGEQVANDPKNVPPPRRRDIRRRAPHERMRVAEVRQLQSRPREQFVKARASTIVPVPGNNPGDARLTPGIVAAATDAVMTPWRALKRVAELKPGQTVVILGCGGLGLNAIQIAKHALDAGTVIASDIKPESLAMAYDVGADYAIKPDSVKALLADKKILVDVVLDLVGIQPTVDSAVDMLRPGGTLLLVGLGAQAVTISPLAMTMRQLVVKGSFGGECRDLEESLDAIAAGKVRPRVEERLMDECGKVVHGLTKGQIRARVALVPKFALFLLPHGATYGYIWHFQADLVAHDVRKETTSKLAIRSVSSVCRIEEGVLDMFLADAEFEGHLTGDECLNIIRWQGARIRCWTSGFYDVPDTSTEYLRHLYDNVSGVDIAASEVL</sequence>
<dbReference type="Proteomes" id="UP001215151">
    <property type="component" value="Unassembled WGS sequence"/>
</dbReference>
<name>A0AAD7TEK4_9APHY</name>
<accession>A0AAD7TEK4</accession>
<dbReference type="InterPro" id="IPR036291">
    <property type="entry name" value="NAD(P)-bd_dom_sf"/>
</dbReference>
<reference evidence="8" key="1">
    <citation type="submission" date="2022-11" db="EMBL/GenBank/DDBJ databases">
        <title>Genome Sequence of Cubamyces cubensis.</title>
        <authorList>
            <person name="Buettner E."/>
        </authorList>
    </citation>
    <scope>NUCLEOTIDE SEQUENCE</scope>
    <source>
        <strain evidence="8">MPL-01</strain>
    </source>
</reference>
<dbReference type="PROSITE" id="PS00059">
    <property type="entry name" value="ADH_ZINC"/>
    <property type="match status" value="1"/>
</dbReference>
<dbReference type="InterPro" id="IPR020843">
    <property type="entry name" value="ER"/>
</dbReference>